<evidence type="ECO:0000256" key="1">
    <source>
        <dbReference type="ARBA" id="ARBA00022884"/>
    </source>
</evidence>
<dbReference type="AlphaFoldDB" id="A0A8T2U0Q0"/>
<sequence length="359" mass="38631">MGSEGKKRKLKVTSAADATIPDEEIAQLTHGLSKEQLCEIVKEAAILHQDVLSKLQKLADEDPADRKLFVRGLNFSTDKPSLQKAFEEYGSVEDCLVVVDKTTGKSKGFGFVTYQHRVDAIRALKEPSKTIDGRETICYLSGARNADAAAAGALAPASSLLPEVAASSRKIYVGNVPKNIEKDTLRSFFAQYGEISEGPLGFDSKTGKCKGYTLIVYKSHESVRKCLQDPIKTIDGHKVQCKLADSQKVKEEGVKPGPSTIGFDITNPAHIASHGSSFLQSGVLGRLPSDISSLHALDTLLPQTSSLLGRDSTYLGSSLPSIYGIPLTSSLSTSHHSLSSLQDTHSLGYLSSLHRNGLF</sequence>
<protein>
    <recommendedName>
        <fullName evidence="3">RRM domain-containing protein</fullName>
    </recommendedName>
</protein>
<dbReference type="InterPro" id="IPR012677">
    <property type="entry name" value="Nucleotide-bd_a/b_plait_sf"/>
</dbReference>
<comment type="caution">
    <text evidence="4">The sequence shown here is derived from an EMBL/GenBank/DDBJ whole genome shotgun (WGS) entry which is preliminary data.</text>
</comment>
<dbReference type="PROSITE" id="PS50102">
    <property type="entry name" value="RRM"/>
    <property type="match status" value="2"/>
</dbReference>
<dbReference type="GO" id="GO:0003723">
    <property type="term" value="F:RNA binding"/>
    <property type="evidence" value="ECO:0007669"/>
    <property type="project" value="UniProtKB-UniRule"/>
</dbReference>
<organism evidence="4 5">
    <name type="scientific">Ceratopteris richardii</name>
    <name type="common">Triangle waterfern</name>
    <dbReference type="NCBI Taxonomy" id="49495"/>
    <lineage>
        <taxon>Eukaryota</taxon>
        <taxon>Viridiplantae</taxon>
        <taxon>Streptophyta</taxon>
        <taxon>Embryophyta</taxon>
        <taxon>Tracheophyta</taxon>
        <taxon>Polypodiopsida</taxon>
        <taxon>Polypodiidae</taxon>
        <taxon>Polypodiales</taxon>
        <taxon>Pteridineae</taxon>
        <taxon>Pteridaceae</taxon>
        <taxon>Parkerioideae</taxon>
        <taxon>Ceratopteris</taxon>
    </lineage>
</organism>
<dbReference type="SUPFAM" id="SSF54928">
    <property type="entry name" value="RNA-binding domain, RBD"/>
    <property type="match status" value="2"/>
</dbReference>
<dbReference type="SMART" id="SM00360">
    <property type="entry name" value="RRM"/>
    <property type="match status" value="2"/>
</dbReference>
<evidence type="ECO:0000256" key="2">
    <source>
        <dbReference type="PROSITE-ProRule" id="PRU00176"/>
    </source>
</evidence>
<dbReference type="Pfam" id="PF00076">
    <property type="entry name" value="RRM_1"/>
    <property type="match status" value="2"/>
</dbReference>
<feature type="domain" description="RRM" evidence="3">
    <location>
        <begin position="66"/>
        <end position="153"/>
    </location>
</feature>
<accession>A0A8T2U0Q0</accession>
<dbReference type="InterPro" id="IPR035979">
    <property type="entry name" value="RBD_domain_sf"/>
</dbReference>
<feature type="domain" description="RRM" evidence="3">
    <location>
        <begin position="169"/>
        <end position="256"/>
    </location>
</feature>
<dbReference type="Proteomes" id="UP000825935">
    <property type="component" value="Chromosome 10"/>
</dbReference>
<dbReference type="InterPro" id="IPR000504">
    <property type="entry name" value="RRM_dom"/>
</dbReference>
<dbReference type="PANTHER" id="PTHR48024:SF9">
    <property type="entry name" value="UBP1-ASSOCIATED PROTEINS 1A-RELATED"/>
    <property type="match status" value="1"/>
</dbReference>
<evidence type="ECO:0000313" key="4">
    <source>
        <dbReference type="EMBL" id="KAH7427393.1"/>
    </source>
</evidence>
<dbReference type="Gene3D" id="3.30.70.330">
    <property type="match status" value="2"/>
</dbReference>
<keyword evidence="1 2" id="KW-0694">RNA-binding</keyword>
<gene>
    <name evidence="4" type="ORF">KP509_10G042100</name>
</gene>
<evidence type="ECO:0000313" key="5">
    <source>
        <dbReference type="Proteomes" id="UP000825935"/>
    </source>
</evidence>
<reference evidence="4" key="1">
    <citation type="submission" date="2021-08" db="EMBL/GenBank/DDBJ databases">
        <title>WGS assembly of Ceratopteris richardii.</title>
        <authorList>
            <person name="Marchant D.B."/>
            <person name="Chen G."/>
            <person name="Jenkins J."/>
            <person name="Shu S."/>
            <person name="Leebens-Mack J."/>
            <person name="Grimwood J."/>
            <person name="Schmutz J."/>
            <person name="Soltis P."/>
            <person name="Soltis D."/>
            <person name="Chen Z.-H."/>
        </authorList>
    </citation>
    <scope>NUCLEOTIDE SEQUENCE</scope>
    <source>
        <strain evidence="4">Whitten #5841</strain>
        <tissue evidence="4">Leaf</tissue>
    </source>
</reference>
<evidence type="ECO:0000259" key="3">
    <source>
        <dbReference type="PROSITE" id="PS50102"/>
    </source>
</evidence>
<name>A0A8T2U0Q0_CERRI</name>
<proteinExistence type="predicted"/>
<dbReference type="EMBL" id="CM035415">
    <property type="protein sequence ID" value="KAH7427393.1"/>
    <property type="molecule type" value="Genomic_DNA"/>
</dbReference>
<dbReference type="InterPro" id="IPR050886">
    <property type="entry name" value="RNA-binding_reg"/>
</dbReference>
<keyword evidence="5" id="KW-1185">Reference proteome</keyword>
<dbReference type="OrthoDB" id="1875751at2759"/>
<dbReference type="PANTHER" id="PTHR48024">
    <property type="entry name" value="GEO13361P1-RELATED"/>
    <property type="match status" value="1"/>
</dbReference>